<accession>A0A6B8M717</accession>
<dbReference type="Proteomes" id="UP000422569">
    <property type="component" value="Chromosome"/>
</dbReference>
<comment type="similarity">
    <text evidence="1">Belongs to the ABC transporter superfamily.</text>
</comment>
<dbReference type="InterPro" id="IPR051782">
    <property type="entry name" value="ABC_Transporter_VariousFunc"/>
</dbReference>
<feature type="domain" description="ABC transporter" evidence="5">
    <location>
        <begin position="2"/>
        <end position="233"/>
    </location>
</feature>
<dbReference type="InterPro" id="IPR003439">
    <property type="entry name" value="ABC_transporter-like_ATP-bd"/>
</dbReference>
<protein>
    <submittedName>
        <fullName evidence="6">ATP-binding cassette domain-containing protein</fullName>
    </submittedName>
</protein>
<keyword evidence="2" id="KW-0813">Transport</keyword>
<dbReference type="Pfam" id="PF00005">
    <property type="entry name" value="ABC_tran"/>
    <property type="match status" value="1"/>
</dbReference>
<reference evidence="6 7" key="1">
    <citation type="submission" date="2019-09" db="EMBL/GenBank/DDBJ databases">
        <title>Isolation and complete genome sequencing of Methylocystis species.</title>
        <authorList>
            <person name="Rumah B.L."/>
            <person name="Stead C.E."/>
            <person name="Stevens B.C."/>
            <person name="Minton N.P."/>
            <person name="Grosse-Honebrink A."/>
            <person name="Zhang Y."/>
        </authorList>
    </citation>
    <scope>NUCLEOTIDE SEQUENCE [LARGE SCALE GENOMIC DNA]</scope>
    <source>
        <strain evidence="6 7">BRCS2</strain>
    </source>
</reference>
<dbReference type="PROSITE" id="PS50893">
    <property type="entry name" value="ABC_TRANSPORTER_2"/>
    <property type="match status" value="1"/>
</dbReference>
<evidence type="ECO:0000256" key="2">
    <source>
        <dbReference type="ARBA" id="ARBA00022448"/>
    </source>
</evidence>
<dbReference type="SMART" id="SM00382">
    <property type="entry name" value="AAA"/>
    <property type="match status" value="1"/>
</dbReference>
<dbReference type="SUPFAM" id="SSF52540">
    <property type="entry name" value="P-loop containing nucleoside triphosphate hydrolases"/>
    <property type="match status" value="1"/>
</dbReference>
<dbReference type="InterPro" id="IPR017871">
    <property type="entry name" value="ABC_transporter-like_CS"/>
</dbReference>
<evidence type="ECO:0000259" key="5">
    <source>
        <dbReference type="PROSITE" id="PS50893"/>
    </source>
</evidence>
<evidence type="ECO:0000256" key="3">
    <source>
        <dbReference type="ARBA" id="ARBA00022741"/>
    </source>
</evidence>
<sequence>MLEARNLSKRYDGASAPALDRLNLTVEPGEVFCLLGPNGAGKTTTVNLFLGFLEPTDGEALVCGIDSAQDPLGARAKLAYIPETVTLYGALTGLENLAYFTEVSGAPTPSSELPPLLLAAGLPEEAATRPVRFYSKGMRQKVGVAIALARRAQALVLDEPTSGLDPLAANEFAALIEKLRREGMAVLMVTHDLFLAKQCGARIGIMAGGKLATVFGADDVDHLGLERAYLDLFRTGEIERRVAGEAA</sequence>
<gene>
    <name evidence="6" type="ORF">F7D14_06285</name>
</gene>
<keyword evidence="3" id="KW-0547">Nucleotide-binding</keyword>
<dbReference type="PANTHER" id="PTHR42939:SF1">
    <property type="entry name" value="ABC TRANSPORTER ATP-BINDING PROTEIN ALBC-RELATED"/>
    <property type="match status" value="1"/>
</dbReference>
<evidence type="ECO:0000313" key="7">
    <source>
        <dbReference type="Proteomes" id="UP000422569"/>
    </source>
</evidence>
<dbReference type="PANTHER" id="PTHR42939">
    <property type="entry name" value="ABC TRANSPORTER ATP-BINDING PROTEIN ALBC-RELATED"/>
    <property type="match status" value="1"/>
</dbReference>
<name>A0A6B8M717_9HYPH</name>
<organism evidence="6 7">
    <name type="scientific">Methylocystis parvus</name>
    <dbReference type="NCBI Taxonomy" id="134"/>
    <lineage>
        <taxon>Bacteria</taxon>
        <taxon>Pseudomonadati</taxon>
        <taxon>Pseudomonadota</taxon>
        <taxon>Alphaproteobacteria</taxon>
        <taxon>Hyphomicrobiales</taxon>
        <taxon>Methylocystaceae</taxon>
        <taxon>Methylocystis</taxon>
    </lineage>
</organism>
<dbReference type="GO" id="GO:0005524">
    <property type="term" value="F:ATP binding"/>
    <property type="evidence" value="ECO:0007669"/>
    <property type="project" value="UniProtKB-KW"/>
</dbReference>
<evidence type="ECO:0000313" key="6">
    <source>
        <dbReference type="EMBL" id="QGM97123.1"/>
    </source>
</evidence>
<keyword evidence="4 6" id="KW-0067">ATP-binding</keyword>
<dbReference type="KEGG" id="mpar:F7D14_06285"/>
<dbReference type="CDD" id="cd03230">
    <property type="entry name" value="ABC_DR_subfamily_A"/>
    <property type="match status" value="1"/>
</dbReference>
<dbReference type="InterPro" id="IPR027417">
    <property type="entry name" value="P-loop_NTPase"/>
</dbReference>
<dbReference type="PROSITE" id="PS00211">
    <property type="entry name" value="ABC_TRANSPORTER_1"/>
    <property type="match status" value="1"/>
</dbReference>
<dbReference type="RefSeq" id="WP_016921936.1">
    <property type="nucleotide sequence ID" value="NZ_CP044331.1"/>
</dbReference>
<proteinExistence type="inferred from homology"/>
<dbReference type="AlphaFoldDB" id="A0A6B8M717"/>
<evidence type="ECO:0000256" key="4">
    <source>
        <dbReference type="ARBA" id="ARBA00022840"/>
    </source>
</evidence>
<dbReference type="Gene3D" id="3.40.50.300">
    <property type="entry name" value="P-loop containing nucleotide triphosphate hydrolases"/>
    <property type="match status" value="1"/>
</dbReference>
<dbReference type="InterPro" id="IPR003593">
    <property type="entry name" value="AAA+_ATPase"/>
</dbReference>
<dbReference type="GO" id="GO:0016887">
    <property type="term" value="F:ATP hydrolysis activity"/>
    <property type="evidence" value="ECO:0007669"/>
    <property type="project" value="InterPro"/>
</dbReference>
<dbReference type="EMBL" id="CP044331">
    <property type="protein sequence ID" value="QGM97123.1"/>
    <property type="molecule type" value="Genomic_DNA"/>
</dbReference>
<evidence type="ECO:0000256" key="1">
    <source>
        <dbReference type="ARBA" id="ARBA00005417"/>
    </source>
</evidence>
<keyword evidence="7" id="KW-1185">Reference proteome</keyword>